<dbReference type="PROSITE" id="PS51257">
    <property type="entry name" value="PROKAR_LIPOPROTEIN"/>
    <property type="match status" value="1"/>
</dbReference>
<proteinExistence type="inferred from homology"/>
<comment type="caution">
    <text evidence="7">The sequence shown here is derived from an EMBL/GenBank/DDBJ whole genome shotgun (WGS) entry which is preliminary data.</text>
</comment>
<keyword evidence="8" id="KW-1185">Reference proteome</keyword>
<keyword evidence="3" id="KW-0378">Hydrolase</keyword>
<reference evidence="7 8" key="1">
    <citation type="submission" date="2017-01" db="EMBL/GenBank/DDBJ databases">
        <authorList>
            <person name="Varghese N."/>
            <person name="Submissions S."/>
        </authorList>
    </citation>
    <scope>NUCLEOTIDE SEQUENCE [LARGE SCALE GENOMIC DNA]</scope>
    <source>
        <strain evidence="7 8">DSM 2061</strain>
    </source>
</reference>
<sequence length="397" mass="44807">MKGYKIGGLMIGFLVLFLVSCTEKSKKEAKLLKTISEIREEYAPDKRTALFDVHVFTDTEKYILKGESNLPEAIGKLRATLKAENITYTDAIEILPSKELGKKTWAVVNISVANLRSKPKHSAELATQATLGTPVKVFKKDDDWYYIQTPDKYLSWVDAGGIVLMDKSQAENWKNKNKLIYTETAGYSYQDAKEGQRVSDLVAGDILEMIGETEEFFEVQYPDGRKAFVSKEESEPYESWLEKLDPSQESLVATSKTLMGVPYLWGGTSTKGMDCSGFTKTIFFLNGMIIPRDASQQVHTGKAVDSVKNFDNLQKGDLLFFGRKATDSTAEKVVHVGMWIGNNEFIHASEMVRISSMDKNADNYDEFNHDRYLRSKRILKENDDALISLVKDPVFKD</sequence>
<dbReference type="RefSeq" id="WP_076453187.1">
    <property type="nucleotide sequence ID" value="NZ_FTOB01000001.1"/>
</dbReference>
<dbReference type="PROSITE" id="PS51935">
    <property type="entry name" value="NLPC_P60"/>
    <property type="match status" value="1"/>
</dbReference>
<gene>
    <name evidence="7" type="ORF">SAMN05421766_101300</name>
</gene>
<evidence type="ECO:0000259" key="5">
    <source>
        <dbReference type="PROSITE" id="PS51781"/>
    </source>
</evidence>
<dbReference type="InterPro" id="IPR051202">
    <property type="entry name" value="Peptidase_C40"/>
</dbReference>
<dbReference type="PROSITE" id="PS51781">
    <property type="entry name" value="SH3B"/>
    <property type="match status" value="1"/>
</dbReference>
<evidence type="ECO:0000256" key="1">
    <source>
        <dbReference type="ARBA" id="ARBA00007074"/>
    </source>
</evidence>
<dbReference type="InterPro" id="IPR003646">
    <property type="entry name" value="SH3-like_bac-type"/>
</dbReference>
<organism evidence="7 8">
    <name type="scientific">Zobellia uliginosa</name>
    <dbReference type="NCBI Taxonomy" id="143224"/>
    <lineage>
        <taxon>Bacteria</taxon>
        <taxon>Pseudomonadati</taxon>
        <taxon>Bacteroidota</taxon>
        <taxon>Flavobacteriia</taxon>
        <taxon>Flavobacteriales</taxon>
        <taxon>Flavobacteriaceae</taxon>
        <taxon>Zobellia</taxon>
    </lineage>
</organism>
<evidence type="ECO:0000313" key="8">
    <source>
        <dbReference type="Proteomes" id="UP000185728"/>
    </source>
</evidence>
<feature type="domain" description="SH3b" evidence="5">
    <location>
        <begin position="103"/>
        <end position="166"/>
    </location>
</feature>
<dbReference type="Gene3D" id="2.30.30.40">
    <property type="entry name" value="SH3 Domains"/>
    <property type="match status" value="2"/>
</dbReference>
<dbReference type="PANTHER" id="PTHR47053:SF1">
    <property type="entry name" value="MUREIN DD-ENDOPEPTIDASE MEPH-RELATED"/>
    <property type="match status" value="1"/>
</dbReference>
<dbReference type="Pfam" id="PF08239">
    <property type="entry name" value="SH3_3"/>
    <property type="match status" value="1"/>
</dbReference>
<dbReference type="PANTHER" id="PTHR47053">
    <property type="entry name" value="MUREIN DD-ENDOPEPTIDASE MEPH-RELATED"/>
    <property type="match status" value="1"/>
</dbReference>
<dbReference type="EMBL" id="FTOB01000001">
    <property type="protein sequence ID" value="SIS38562.1"/>
    <property type="molecule type" value="Genomic_DNA"/>
</dbReference>
<evidence type="ECO:0000256" key="4">
    <source>
        <dbReference type="ARBA" id="ARBA00022807"/>
    </source>
</evidence>
<accession>A0ABY1KIC9</accession>
<dbReference type="SUPFAM" id="SSF54001">
    <property type="entry name" value="Cysteine proteinases"/>
    <property type="match status" value="1"/>
</dbReference>
<comment type="similarity">
    <text evidence="1">Belongs to the peptidase C40 family.</text>
</comment>
<dbReference type="Gene3D" id="3.90.1720.10">
    <property type="entry name" value="endopeptidase domain like (from Nostoc punctiforme)"/>
    <property type="match status" value="1"/>
</dbReference>
<dbReference type="InterPro" id="IPR000064">
    <property type="entry name" value="NLP_P60_dom"/>
</dbReference>
<evidence type="ECO:0000256" key="2">
    <source>
        <dbReference type="ARBA" id="ARBA00022670"/>
    </source>
</evidence>
<feature type="domain" description="NlpC/P60" evidence="6">
    <location>
        <begin position="245"/>
        <end position="379"/>
    </location>
</feature>
<name>A0ABY1KIC9_9FLAO</name>
<dbReference type="Pfam" id="PF00877">
    <property type="entry name" value="NLPC_P60"/>
    <property type="match status" value="1"/>
</dbReference>
<evidence type="ECO:0000259" key="6">
    <source>
        <dbReference type="PROSITE" id="PS51935"/>
    </source>
</evidence>
<protein>
    <submittedName>
        <fullName evidence="7">SH3 domain-containing protein</fullName>
    </submittedName>
</protein>
<dbReference type="InterPro" id="IPR038765">
    <property type="entry name" value="Papain-like_cys_pep_sf"/>
</dbReference>
<evidence type="ECO:0000313" key="7">
    <source>
        <dbReference type="EMBL" id="SIS38562.1"/>
    </source>
</evidence>
<evidence type="ECO:0000256" key="3">
    <source>
        <dbReference type="ARBA" id="ARBA00022801"/>
    </source>
</evidence>
<keyword evidence="4" id="KW-0788">Thiol protease</keyword>
<keyword evidence="2" id="KW-0645">Protease</keyword>
<dbReference type="Proteomes" id="UP000185728">
    <property type="component" value="Unassembled WGS sequence"/>
</dbReference>